<keyword evidence="1" id="KW-1133">Transmembrane helix</keyword>
<dbReference type="InterPro" id="IPR018723">
    <property type="entry name" value="DUF2254_membrane"/>
</dbReference>
<reference evidence="2 3" key="1">
    <citation type="submission" date="2016-10" db="EMBL/GenBank/DDBJ databases">
        <authorList>
            <person name="Cai Z."/>
        </authorList>
    </citation>
    <scope>NUCLEOTIDE SEQUENCE [LARGE SCALE GENOMIC DNA]</scope>
    <source>
        <strain evidence="2 3">CGMCC 1.10826</strain>
    </source>
</reference>
<keyword evidence="3" id="KW-1185">Reference proteome</keyword>
<evidence type="ECO:0000256" key="1">
    <source>
        <dbReference type="SAM" id="Phobius"/>
    </source>
</evidence>
<dbReference type="Proteomes" id="UP000250222">
    <property type="component" value="Unassembled WGS sequence"/>
</dbReference>
<dbReference type="AlphaFoldDB" id="A0A2Y9A2S3"/>
<keyword evidence="1" id="KW-0472">Membrane</keyword>
<feature type="transmembrane region" description="Helical" evidence="1">
    <location>
        <begin position="142"/>
        <end position="162"/>
    </location>
</feature>
<protein>
    <submittedName>
        <fullName evidence="2">Uncharacterized membrane protein</fullName>
    </submittedName>
</protein>
<dbReference type="RefSeq" id="WP_110850655.1">
    <property type="nucleotide sequence ID" value="NZ_QKLZ01000001.1"/>
</dbReference>
<accession>A0A2Y9A2S3</accession>
<gene>
    <name evidence="2" type="ORF">SAMN05216184_101116</name>
</gene>
<proteinExistence type="predicted"/>
<dbReference type="EMBL" id="UETB01000001">
    <property type="protein sequence ID" value="SSA36457.1"/>
    <property type="molecule type" value="Genomic_DNA"/>
</dbReference>
<sequence>MTALQRLRERFWFLPAVLCLLAVLMVEVLIWVDRDVELSLPGWAEVFLYRVGESGSRDLLGAIAGSSLAVAGTTFSITMAVLALTSSTYGPRLIRNFMADRGNQAVLGVYVATFLYALLVLRSVRALGDPGDPEADVFVPHLAVNVAVLLAVLNVAVLIWFIHHISDSIQVSTIARRVRDELHATVERLYPEPVGRDEREVEDEDVLPARLDEEGVTVRAAHPGYVTSVAHEKLLEVAREADVLVDLRIHPGSYVLGDGVIAVVHPPEAAGEEVLEAVGATIGVSVARSPYQDVSFAVQQLTELAVRALSPGTNDPFTAVNALDDLSSGLALLAQREMPSPYRYDRDGVLRVHAPFAGAVELTSGVLDNVRWYAAASPAVMSAALDLVRRVGRDTAHRAVRARLLAQVRLLEEAFVRAEHQQHDVELFTARARDTVQVLSRA</sequence>
<organism evidence="2 3">
    <name type="scientific">Georgenia satyanarayanai</name>
    <dbReference type="NCBI Taxonomy" id="860221"/>
    <lineage>
        <taxon>Bacteria</taxon>
        <taxon>Bacillati</taxon>
        <taxon>Actinomycetota</taxon>
        <taxon>Actinomycetes</taxon>
        <taxon>Micrococcales</taxon>
        <taxon>Bogoriellaceae</taxon>
        <taxon>Georgenia</taxon>
    </lineage>
</organism>
<feature type="transmembrane region" description="Helical" evidence="1">
    <location>
        <begin position="59"/>
        <end position="84"/>
    </location>
</feature>
<dbReference type="Pfam" id="PF10011">
    <property type="entry name" value="DUF2254"/>
    <property type="match status" value="1"/>
</dbReference>
<keyword evidence="1" id="KW-0812">Transmembrane</keyword>
<feature type="transmembrane region" description="Helical" evidence="1">
    <location>
        <begin position="105"/>
        <end position="122"/>
    </location>
</feature>
<name>A0A2Y9A2S3_9MICO</name>
<evidence type="ECO:0000313" key="3">
    <source>
        <dbReference type="Proteomes" id="UP000250222"/>
    </source>
</evidence>
<dbReference type="OrthoDB" id="2955631at2"/>
<evidence type="ECO:0000313" key="2">
    <source>
        <dbReference type="EMBL" id="SSA36457.1"/>
    </source>
</evidence>
<feature type="transmembrane region" description="Helical" evidence="1">
    <location>
        <begin position="12"/>
        <end position="32"/>
    </location>
</feature>